<feature type="domain" description="Large ribosomal subunit protein uL6 alpha-beta" evidence="7">
    <location>
        <begin position="91"/>
        <end position="165"/>
    </location>
</feature>
<accession>A0A1F4VHM0</accession>
<evidence type="ECO:0000256" key="6">
    <source>
        <dbReference type="RuleBase" id="RU003870"/>
    </source>
</evidence>
<evidence type="ECO:0000256" key="3">
    <source>
        <dbReference type="ARBA" id="ARBA00023274"/>
    </source>
</evidence>
<evidence type="ECO:0000313" key="9">
    <source>
        <dbReference type="Proteomes" id="UP000177763"/>
    </source>
</evidence>
<evidence type="ECO:0000256" key="5">
    <source>
        <dbReference type="RuleBase" id="RU003869"/>
    </source>
</evidence>
<comment type="function">
    <text evidence="4 6">This protein binds to the 23S rRNA, and is important in its secondary structure. It is located near the subunit interface in the base of the L7/L12 stalk, and near the tRNA binding site of the peptidyltransferase center.</text>
</comment>
<evidence type="ECO:0000256" key="2">
    <source>
        <dbReference type="ARBA" id="ARBA00022980"/>
    </source>
</evidence>
<proteinExistence type="inferred from homology"/>
<keyword evidence="4 6" id="KW-0694">RNA-binding</keyword>
<dbReference type="PANTHER" id="PTHR11655:SF14">
    <property type="entry name" value="LARGE RIBOSOMAL SUBUNIT PROTEIN UL6M"/>
    <property type="match status" value="1"/>
</dbReference>
<dbReference type="InterPro" id="IPR019906">
    <property type="entry name" value="Ribosomal_uL6_bac-type"/>
</dbReference>
<reference evidence="8 9" key="1">
    <citation type="journal article" date="2016" name="Nat. Commun.">
        <title>Thousands of microbial genomes shed light on interconnected biogeochemical processes in an aquifer system.</title>
        <authorList>
            <person name="Anantharaman K."/>
            <person name="Brown C.T."/>
            <person name="Hug L.A."/>
            <person name="Sharon I."/>
            <person name="Castelle C.J."/>
            <person name="Probst A.J."/>
            <person name="Thomas B.C."/>
            <person name="Singh A."/>
            <person name="Wilkins M.J."/>
            <person name="Karaoz U."/>
            <person name="Brodie E.L."/>
            <person name="Williams K.H."/>
            <person name="Hubbard S.S."/>
            <person name="Banfield J.F."/>
        </authorList>
    </citation>
    <scope>NUCLEOTIDE SEQUENCE [LARGE SCALE GENOMIC DNA]</scope>
</reference>
<dbReference type="InterPro" id="IPR020040">
    <property type="entry name" value="Ribosomal_uL6_a/b-dom"/>
</dbReference>
<dbReference type="Gene3D" id="3.90.930.12">
    <property type="entry name" value="Ribosomal protein L6, alpha-beta domain"/>
    <property type="match status" value="2"/>
</dbReference>
<sequence>MSRIGKKLILIPENVKAELKEGEIFVHGPKGDLSLKLRPEVRIEILGTELRIVEVEVGTKESGAYAGMTRALIANMITGVLSGFEKRLEMIGVGYRAKESATGVTLSLGFSHPIEFISPAGIKIGVEENTKILIQGVDKHLVGQVAEKIRQYRKPEPYKGKGIRYVGEVVRRKPGKAGKTQ</sequence>
<keyword evidence="3 4" id="KW-0687">Ribonucleoprotein</keyword>
<dbReference type="InterPro" id="IPR000702">
    <property type="entry name" value="Ribosomal_uL6-like"/>
</dbReference>
<dbReference type="AlphaFoldDB" id="A0A1F4VHM0"/>
<name>A0A1F4VHM0_UNCKA</name>
<dbReference type="STRING" id="1802630.A3H26_00400"/>
<dbReference type="PIRSF" id="PIRSF002162">
    <property type="entry name" value="Ribosomal_L6"/>
    <property type="match status" value="1"/>
</dbReference>
<evidence type="ECO:0000256" key="1">
    <source>
        <dbReference type="ARBA" id="ARBA00009356"/>
    </source>
</evidence>
<evidence type="ECO:0000259" key="7">
    <source>
        <dbReference type="Pfam" id="PF00347"/>
    </source>
</evidence>
<dbReference type="HAMAP" id="MF_01365_B">
    <property type="entry name" value="Ribosomal_uL6_B"/>
    <property type="match status" value="1"/>
</dbReference>
<dbReference type="PROSITE" id="PS00525">
    <property type="entry name" value="RIBOSOMAL_L6_1"/>
    <property type="match status" value="1"/>
</dbReference>
<organism evidence="8 9">
    <name type="scientific">candidate division WWE3 bacterium RIFCSPLOWO2_12_FULL_36_10</name>
    <dbReference type="NCBI Taxonomy" id="1802630"/>
    <lineage>
        <taxon>Bacteria</taxon>
        <taxon>Katanobacteria</taxon>
    </lineage>
</organism>
<dbReference type="InterPro" id="IPR002358">
    <property type="entry name" value="Ribosomal_uL6_CS"/>
</dbReference>
<dbReference type="Proteomes" id="UP000177763">
    <property type="component" value="Unassembled WGS sequence"/>
</dbReference>
<gene>
    <name evidence="4" type="primary">rplF</name>
    <name evidence="8" type="ORF">A3H26_00400</name>
</gene>
<dbReference type="PRINTS" id="PR00059">
    <property type="entry name" value="RIBOSOMALL6"/>
</dbReference>
<evidence type="ECO:0000313" key="8">
    <source>
        <dbReference type="EMBL" id="OGC56388.1"/>
    </source>
</evidence>
<evidence type="ECO:0000256" key="4">
    <source>
        <dbReference type="HAMAP-Rule" id="MF_01365"/>
    </source>
</evidence>
<comment type="similarity">
    <text evidence="1 4 5">Belongs to the universal ribosomal protein uL6 family.</text>
</comment>
<protein>
    <recommendedName>
        <fullName evidence="4">Large ribosomal subunit protein uL6</fullName>
    </recommendedName>
</protein>
<dbReference type="GO" id="GO:0003735">
    <property type="term" value="F:structural constituent of ribosome"/>
    <property type="evidence" value="ECO:0007669"/>
    <property type="project" value="UniProtKB-UniRule"/>
</dbReference>
<comment type="caution">
    <text evidence="8">The sequence shown here is derived from an EMBL/GenBank/DDBJ whole genome shotgun (WGS) entry which is preliminary data.</text>
</comment>
<keyword evidence="2 4" id="KW-0689">Ribosomal protein</keyword>
<dbReference type="SUPFAM" id="SSF56053">
    <property type="entry name" value="Ribosomal protein L6"/>
    <property type="match status" value="2"/>
</dbReference>
<dbReference type="GO" id="GO:0002181">
    <property type="term" value="P:cytoplasmic translation"/>
    <property type="evidence" value="ECO:0007669"/>
    <property type="project" value="TreeGrafter"/>
</dbReference>
<dbReference type="GO" id="GO:0022625">
    <property type="term" value="C:cytosolic large ribosomal subunit"/>
    <property type="evidence" value="ECO:0007669"/>
    <property type="project" value="UniProtKB-UniRule"/>
</dbReference>
<dbReference type="FunFam" id="3.90.930.12:FF:000001">
    <property type="entry name" value="50S ribosomal protein L6"/>
    <property type="match status" value="1"/>
</dbReference>
<dbReference type="Pfam" id="PF00347">
    <property type="entry name" value="Ribosomal_L6"/>
    <property type="match status" value="2"/>
</dbReference>
<dbReference type="InterPro" id="IPR036789">
    <property type="entry name" value="Ribosomal_uL6-like_a/b-dom_sf"/>
</dbReference>
<comment type="subunit">
    <text evidence="4">Part of the 50S ribosomal subunit.</text>
</comment>
<keyword evidence="4 6" id="KW-0699">rRNA-binding</keyword>
<dbReference type="PANTHER" id="PTHR11655">
    <property type="entry name" value="60S/50S RIBOSOMAL PROTEIN L6/L9"/>
    <property type="match status" value="1"/>
</dbReference>
<dbReference type="EMBL" id="MEVN01000039">
    <property type="protein sequence ID" value="OGC56388.1"/>
    <property type="molecule type" value="Genomic_DNA"/>
</dbReference>
<dbReference type="NCBIfam" id="TIGR03654">
    <property type="entry name" value="L6_bact"/>
    <property type="match status" value="1"/>
</dbReference>
<feature type="domain" description="Large ribosomal subunit protein uL6 alpha-beta" evidence="7">
    <location>
        <begin position="11"/>
        <end position="83"/>
    </location>
</feature>
<dbReference type="GO" id="GO:0019843">
    <property type="term" value="F:rRNA binding"/>
    <property type="evidence" value="ECO:0007669"/>
    <property type="project" value="UniProtKB-UniRule"/>
</dbReference>